<dbReference type="Proteomes" id="UP000288804">
    <property type="component" value="Chromosome"/>
</dbReference>
<feature type="transmembrane region" description="Helical" evidence="1">
    <location>
        <begin position="39"/>
        <end position="61"/>
    </location>
</feature>
<evidence type="ECO:0000313" key="3">
    <source>
        <dbReference type="Proteomes" id="UP000288804"/>
    </source>
</evidence>
<protein>
    <submittedName>
        <fullName evidence="2">Uncharacterized protein</fullName>
    </submittedName>
</protein>
<evidence type="ECO:0000313" key="2">
    <source>
        <dbReference type="EMBL" id="QAX80436.1"/>
    </source>
</evidence>
<evidence type="ECO:0000256" key="1">
    <source>
        <dbReference type="SAM" id="Phobius"/>
    </source>
</evidence>
<keyword evidence="1" id="KW-0812">Transmembrane</keyword>
<accession>A0ABX5R550</accession>
<name>A0ABX5R550_9GAMM</name>
<keyword evidence="1" id="KW-1133">Transmembrane helix</keyword>
<sequence>MPAAAIIIVAPTSKAMVRKARLAKKTFSPLARDSGGMESVIVNSLIPVIFQIAGVLAALIIRPVRGLTPAYRFSVPKSLLGMLRQDLFNQQKVKTLK</sequence>
<keyword evidence="1" id="KW-0472">Membrane</keyword>
<dbReference type="EMBL" id="CP032487">
    <property type="protein sequence ID" value="QAX80436.1"/>
    <property type="molecule type" value="Genomic_DNA"/>
</dbReference>
<reference evidence="3" key="1">
    <citation type="submission" date="2018-09" db="EMBL/GenBank/DDBJ databases">
        <title>Yersinia hibernicus sp. nov.</title>
        <authorList>
            <person name="Nguyen S.V."/>
            <person name="Mundanda D.M."/>
            <person name="Anes J."/>
            <person name="Fanning S."/>
        </authorList>
    </citation>
    <scope>NUCLEOTIDE SEQUENCE [LARGE SCALE GENOMIC DNA]</scope>
    <source>
        <strain evidence="3">CFS1934</strain>
    </source>
</reference>
<proteinExistence type="predicted"/>
<gene>
    <name evidence="2" type="ORF">D5F51_19030</name>
</gene>
<keyword evidence="3" id="KW-1185">Reference proteome</keyword>
<organism evidence="2 3">
    <name type="scientific">Yersinia hibernica</name>
    <dbReference type="NCBI Taxonomy" id="2339259"/>
    <lineage>
        <taxon>Bacteria</taxon>
        <taxon>Pseudomonadati</taxon>
        <taxon>Pseudomonadota</taxon>
        <taxon>Gammaproteobacteria</taxon>
        <taxon>Enterobacterales</taxon>
        <taxon>Yersiniaceae</taxon>
        <taxon>Yersinia</taxon>
    </lineage>
</organism>